<sequence>MQDKTAAAAPAPWWKRIGWLVIIWSASVLGLFVVASLFRLLMTAAGMKSH</sequence>
<reference evidence="2 3" key="1">
    <citation type="submission" date="2016-10" db="EMBL/GenBank/DDBJ databases">
        <authorList>
            <person name="Varghese N."/>
            <person name="Submissions S."/>
        </authorList>
    </citation>
    <scope>NUCLEOTIDE SEQUENCE [LARGE SCALE GENOMIC DNA]</scope>
    <source>
        <strain evidence="2 3">CGMCC 1.6853</strain>
    </source>
</reference>
<comment type="caution">
    <text evidence="2">The sequence shown here is derived from an EMBL/GenBank/DDBJ whole genome shotgun (WGS) entry which is preliminary data.</text>
</comment>
<evidence type="ECO:0000256" key="1">
    <source>
        <dbReference type="SAM" id="Phobius"/>
    </source>
</evidence>
<organism evidence="2 3">
    <name type="scientific">Serratia nematodiphila</name>
    <dbReference type="NCBI Taxonomy" id="458197"/>
    <lineage>
        <taxon>Bacteria</taxon>
        <taxon>Pseudomonadati</taxon>
        <taxon>Pseudomonadota</taxon>
        <taxon>Gammaproteobacteria</taxon>
        <taxon>Enterobacterales</taxon>
        <taxon>Yersiniaceae</taxon>
        <taxon>Serratia</taxon>
    </lineage>
</organism>
<evidence type="ECO:0000313" key="2">
    <source>
        <dbReference type="EMBL" id="SCY40548.1"/>
    </source>
</evidence>
<dbReference type="GeneID" id="64307830"/>
<evidence type="ECO:0000313" key="3">
    <source>
        <dbReference type="Proteomes" id="UP000183031"/>
    </source>
</evidence>
<protein>
    <recommendedName>
        <fullName evidence="4">DUF2474 domain-containing protein</fullName>
    </recommendedName>
</protein>
<feature type="transmembrane region" description="Helical" evidence="1">
    <location>
        <begin position="17"/>
        <end position="41"/>
    </location>
</feature>
<gene>
    <name evidence="2" type="ORF">SAMN02927935_01362</name>
</gene>
<dbReference type="EMBL" id="FMUT01000004">
    <property type="protein sequence ID" value="SCY40548.1"/>
    <property type="molecule type" value="Genomic_DNA"/>
</dbReference>
<name>A0A1G5FPP6_9GAMM</name>
<dbReference type="RefSeq" id="WP_004934619.1">
    <property type="nucleotide sequence ID" value="NZ_CBCSIN010000002.1"/>
</dbReference>
<dbReference type="Proteomes" id="UP000183031">
    <property type="component" value="Unassembled WGS sequence"/>
</dbReference>
<keyword evidence="1" id="KW-0472">Membrane</keyword>
<keyword evidence="3" id="KW-1185">Reference proteome</keyword>
<dbReference type="InterPro" id="IPR018895">
    <property type="entry name" value="DUF2474"/>
</dbReference>
<proteinExistence type="predicted"/>
<keyword evidence="1" id="KW-1133">Transmembrane helix</keyword>
<keyword evidence="1" id="KW-0812">Transmembrane</keyword>
<evidence type="ECO:0008006" key="4">
    <source>
        <dbReference type="Google" id="ProtNLM"/>
    </source>
</evidence>
<accession>A0A1G5FPP6</accession>
<dbReference type="Pfam" id="PF10617">
    <property type="entry name" value="DUF2474"/>
    <property type="match status" value="1"/>
</dbReference>